<comment type="caution">
    <text evidence="1">The sequence shown here is derived from an EMBL/GenBank/DDBJ whole genome shotgun (WGS) entry which is preliminary data.</text>
</comment>
<reference evidence="1 2" key="1">
    <citation type="submission" date="2015-04" db="EMBL/GenBank/DDBJ databases">
        <title>Draft genome of the roundworm Trichinella nativa.</title>
        <authorList>
            <person name="Mitreva M."/>
        </authorList>
    </citation>
    <scope>NUCLEOTIDE SEQUENCE [LARGE SCALE GENOMIC DNA]</scope>
    <source>
        <strain evidence="1 2">ISS45</strain>
    </source>
</reference>
<evidence type="ECO:0000313" key="2">
    <source>
        <dbReference type="Proteomes" id="UP000243006"/>
    </source>
</evidence>
<organism evidence="1 2">
    <name type="scientific">Trichinella nativa</name>
    <dbReference type="NCBI Taxonomy" id="6335"/>
    <lineage>
        <taxon>Eukaryota</taxon>
        <taxon>Metazoa</taxon>
        <taxon>Ecdysozoa</taxon>
        <taxon>Nematoda</taxon>
        <taxon>Enoplea</taxon>
        <taxon>Dorylaimia</taxon>
        <taxon>Trichinellida</taxon>
        <taxon>Trichinellidae</taxon>
        <taxon>Trichinella</taxon>
    </lineage>
</organism>
<dbReference type="EMBL" id="LVZM01012735">
    <property type="protein sequence ID" value="OUC44357.1"/>
    <property type="molecule type" value="Genomic_DNA"/>
</dbReference>
<feature type="non-terminal residue" evidence="1">
    <location>
        <position position="1"/>
    </location>
</feature>
<protein>
    <submittedName>
        <fullName evidence="1">Uncharacterized protein</fullName>
    </submittedName>
</protein>
<dbReference type="AlphaFoldDB" id="A0A1Y3EKK9"/>
<proteinExistence type="predicted"/>
<evidence type="ECO:0000313" key="1">
    <source>
        <dbReference type="EMBL" id="OUC44357.1"/>
    </source>
</evidence>
<gene>
    <name evidence="1" type="ORF">D917_09191</name>
</gene>
<dbReference type="Proteomes" id="UP000243006">
    <property type="component" value="Unassembled WGS sequence"/>
</dbReference>
<name>A0A1Y3EKK9_9BILA</name>
<sequence>SRSPSFCYSLDGVQHAHAINGSPIMMSDMPDVSYASEHSDQWAARAFSNAEPINLRCNTTMILGPPRNLVCQVNSPPWIILATVFAFCHEECLD</sequence>
<accession>A0A1Y3EKK9</accession>